<name>A0ABS9SM36_9BACT</name>
<dbReference type="EMBL" id="JAKWBL010000003">
    <property type="protein sequence ID" value="MCH5599417.1"/>
    <property type="molecule type" value="Genomic_DNA"/>
</dbReference>
<dbReference type="RefSeq" id="WP_240831319.1">
    <property type="nucleotide sequence ID" value="NZ_JAKWBL010000003.1"/>
</dbReference>
<sequence length="407" mass="46917">MNEVKFPTEPTALENIIRRSSDKTVLKKDDYYDIDAFSNERDRIDNELKEKGYFFFNPDYIIIKVDSTIGDNKVNAYVRVKDLTPIEALKPYRINDINIYPNYSLRRDSSIRQSAPIVHNDFNIYDPRNTYKPQLFDRLVFFEKDEVYNRHDHSLSLNRLVNIGTFRYVKAEFAPLDTLESSLMNANFYLTPQKKRSLSFQVTGTSKSNNFVGSELKISNTNRNTFRGAEQLITTLSGGFETQVSGAKTNSYSLGASARLVFPRLVSPIDFQNEQNSVPKTHISLSGELLSRALYFTMVSGNLEYGYTFKGSPYIEHNFNPFSISYVRTLSTTDSLEKLLTEVPSLRGNYENQFIFSTNYNFTYSDQFKEGKRNNIYFLGSVETAGNLVNAFLKKMTRAKKRFSIQR</sequence>
<organism evidence="1 2">
    <name type="scientific">Niabella ginsengisoli</name>
    <dbReference type="NCBI Taxonomy" id="522298"/>
    <lineage>
        <taxon>Bacteria</taxon>
        <taxon>Pseudomonadati</taxon>
        <taxon>Bacteroidota</taxon>
        <taxon>Chitinophagia</taxon>
        <taxon>Chitinophagales</taxon>
        <taxon>Chitinophagaceae</taxon>
        <taxon>Niabella</taxon>
    </lineage>
</organism>
<protein>
    <recommendedName>
        <fullName evidence="3">POTRA domain-containing protein</fullName>
    </recommendedName>
</protein>
<gene>
    <name evidence="1" type="ORF">MKP09_16615</name>
</gene>
<accession>A0ABS9SM36</accession>
<proteinExistence type="predicted"/>
<evidence type="ECO:0000313" key="1">
    <source>
        <dbReference type="EMBL" id="MCH5599417.1"/>
    </source>
</evidence>
<dbReference type="Proteomes" id="UP001202248">
    <property type="component" value="Unassembled WGS sequence"/>
</dbReference>
<evidence type="ECO:0008006" key="3">
    <source>
        <dbReference type="Google" id="ProtNLM"/>
    </source>
</evidence>
<comment type="caution">
    <text evidence="1">The sequence shown here is derived from an EMBL/GenBank/DDBJ whole genome shotgun (WGS) entry which is preliminary data.</text>
</comment>
<keyword evidence="2" id="KW-1185">Reference proteome</keyword>
<reference evidence="1 2" key="1">
    <citation type="submission" date="2022-02" db="EMBL/GenBank/DDBJ databases">
        <authorList>
            <person name="Min J."/>
        </authorList>
    </citation>
    <scope>NUCLEOTIDE SEQUENCE [LARGE SCALE GENOMIC DNA]</scope>
    <source>
        <strain evidence="1 2">GR10-1</strain>
    </source>
</reference>
<evidence type="ECO:0000313" key="2">
    <source>
        <dbReference type="Proteomes" id="UP001202248"/>
    </source>
</evidence>